<sequence length="322" mass="37400">MTYEKVAEFDNDNRKRDEFIKEHLTRKLRENKVNIPFINIKIDKKPNIKEIEQMCQFLIDVIYSHPKISLIVPPKVTLPEEAEVYEKYDSFRTFLTALSDILESYQSDVRVGYFIPDYIPRTKFFELIEYYLNKFGENALIILDAGGKRFSAGSYSDVSLVHRKMSFQNIESYAIYLFNHKGRKKSGREAPSEDLLALINGVNLVGPNHKVIRLPRNVAGREGTGKIFSEEDFLFYPENIAPNVKEFQNFYNFHIKGKSKEKKDQARDIFNDIKINASAILLSSNATETLSNLKRDEFKDVLKTIAKNRQNILQQKSLESFT</sequence>
<accession>A0A7J2TIZ5</accession>
<reference evidence="1" key="1">
    <citation type="journal article" date="2020" name="mSystems">
        <title>Genome- and Community-Level Interaction Insights into Carbon Utilization and Element Cycling Functions of Hydrothermarchaeota in Hydrothermal Sediment.</title>
        <authorList>
            <person name="Zhou Z."/>
            <person name="Liu Y."/>
            <person name="Xu W."/>
            <person name="Pan J."/>
            <person name="Luo Z.H."/>
            <person name="Li M."/>
        </authorList>
    </citation>
    <scope>NUCLEOTIDE SEQUENCE [LARGE SCALE GENOMIC DNA]</scope>
    <source>
        <strain evidence="1">SpSt-26</strain>
    </source>
</reference>
<gene>
    <name evidence="1" type="ORF">ENP88_04160</name>
</gene>
<name>A0A7J2TIZ5_ARCFL</name>
<proteinExistence type="predicted"/>
<protein>
    <submittedName>
        <fullName evidence="1">Uncharacterized protein</fullName>
    </submittedName>
</protein>
<organism evidence="1">
    <name type="scientific">Archaeoglobus fulgidus</name>
    <dbReference type="NCBI Taxonomy" id="2234"/>
    <lineage>
        <taxon>Archaea</taxon>
        <taxon>Methanobacteriati</taxon>
        <taxon>Methanobacteriota</taxon>
        <taxon>Archaeoglobi</taxon>
        <taxon>Archaeoglobales</taxon>
        <taxon>Archaeoglobaceae</taxon>
        <taxon>Archaeoglobus</taxon>
    </lineage>
</organism>
<evidence type="ECO:0000313" key="1">
    <source>
        <dbReference type="EMBL" id="HEH35338.1"/>
    </source>
</evidence>
<comment type="caution">
    <text evidence="1">The sequence shown here is derived from an EMBL/GenBank/DDBJ whole genome shotgun (WGS) entry which is preliminary data.</text>
</comment>
<dbReference type="AlphaFoldDB" id="A0A7J2TIZ5"/>
<dbReference type="EMBL" id="DSLA01000066">
    <property type="protein sequence ID" value="HEH35338.1"/>
    <property type="molecule type" value="Genomic_DNA"/>
</dbReference>